<comment type="caution">
    <text evidence="6">The sequence shown here is derived from an EMBL/GenBank/DDBJ whole genome shotgun (WGS) entry which is preliminary data.</text>
</comment>
<dbReference type="PANTHER" id="PTHR44757:SF4">
    <property type="entry name" value="DIGUANYLATE CYCLASE DGCE-RELATED"/>
    <property type="match status" value="1"/>
</dbReference>
<organism evidence="6 7">
    <name type="scientific">Brasilonema bromeliae SPC951</name>
    <dbReference type="NCBI Taxonomy" id="385972"/>
    <lineage>
        <taxon>Bacteria</taxon>
        <taxon>Bacillati</taxon>
        <taxon>Cyanobacteriota</taxon>
        <taxon>Cyanophyceae</taxon>
        <taxon>Nostocales</taxon>
        <taxon>Scytonemataceae</taxon>
        <taxon>Brasilonema</taxon>
        <taxon>Bromeliae group (in: Brasilonema)</taxon>
    </lineage>
</organism>
<dbReference type="PROSITE" id="PS50113">
    <property type="entry name" value="PAC"/>
    <property type="match status" value="1"/>
</dbReference>
<evidence type="ECO:0000259" key="4">
    <source>
        <dbReference type="PROSITE" id="PS50113"/>
    </source>
</evidence>
<gene>
    <name evidence="6" type="ORF">DP116_23410</name>
</gene>
<dbReference type="NCBIfam" id="TIGR00229">
    <property type="entry name" value="sensory_box"/>
    <property type="match status" value="1"/>
</dbReference>
<dbReference type="InterPro" id="IPR011006">
    <property type="entry name" value="CheY-like_superfamily"/>
</dbReference>
<evidence type="ECO:0000259" key="5">
    <source>
        <dbReference type="PROSITE" id="PS50887"/>
    </source>
</evidence>
<protein>
    <submittedName>
        <fullName evidence="6">REC domain-containing diguanylate cyclase</fullName>
    </submittedName>
</protein>
<dbReference type="PROSITE" id="PS50110">
    <property type="entry name" value="RESPONSE_REGULATORY"/>
    <property type="match status" value="1"/>
</dbReference>
<evidence type="ECO:0000313" key="6">
    <source>
        <dbReference type="EMBL" id="NMG22237.1"/>
    </source>
</evidence>
<dbReference type="EMBL" id="QMEB01000235">
    <property type="protein sequence ID" value="NMG22237.1"/>
    <property type="molecule type" value="Genomic_DNA"/>
</dbReference>
<dbReference type="Pfam" id="PF00072">
    <property type="entry name" value="Response_reg"/>
    <property type="match status" value="1"/>
</dbReference>
<keyword evidence="1" id="KW-0597">Phosphoprotein</keyword>
<dbReference type="PROSITE" id="PS50112">
    <property type="entry name" value="PAS"/>
    <property type="match status" value="1"/>
</dbReference>
<dbReference type="CDD" id="cd01949">
    <property type="entry name" value="GGDEF"/>
    <property type="match status" value="1"/>
</dbReference>
<dbReference type="InterPro" id="IPR043128">
    <property type="entry name" value="Rev_trsase/Diguanyl_cyclase"/>
</dbReference>
<dbReference type="InterPro" id="IPR000160">
    <property type="entry name" value="GGDEF_dom"/>
</dbReference>
<dbReference type="SMART" id="SM00091">
    <property type="entry name" value="PAS"/>
    <property type="match status" value="1"/>
</dbReference>
<evidence type="ECO:0000259" key="2">
    <source>
        <dbReference type="PROSITE" id="PS50110"/>
    </source>
</evidence>
<evidence type="ECO:0000259" key="3">
    <source>
        <dbReference type="PROSITE" id="PS50112"/>
    </source>
</evidence>
<name>A0ABX1PEN1_9CYAN</name>
<feature type="modified residue" description="4-aspartylphosphate" evidence="1">
    <location>
        <position position="55"/>
    </location>
</feature>
<feature type="domain" description="Response regulatory" evidence="2">
    <location>
        <begin position="5"/>
        <end position="121"/>
    </location>
</feature>
<dbReference type="InterPro" id="IPR029787">
    <property type="entry name" value="Nucleotide_cyclase"/>
</dbReference>
<dbReference type="Pfam" id="PF00989">
    <property type="entry name" value="PAS"/>
    <property type="match status" value="1"/>
</dbReference>
<evidence type="ECO:0000256" key="1">
    <source>
        <dbReference type="PROSITE-ProRule" id="PRU00169"/>
    </source>
</evidence>
<dbReference type="RefSeq" id="WP_169157447.1">
    <property type="nucleotide sequence ID" value="NZ_CAWPJE010000234.1"/>
</dbReference>
<dbReference type="InterPro" id="IPR035965">
    <property type="entry name" value="PAS-like_dom_sf"/>
</dbReference>
<dbReference type="SMART" id="SM00267">
    <property type="entry name" value="GGDEF"/>
    <property type="match status" value="1"/>
</dbReference>
<feature type="domain" description="PAS" evidence="3">
    <location>
        <begin position="133"/>
        <end position="206"/>
    </location>
</feature>
<reference evidence="6 7" key="1">
    <citation type="submission" date="2018-06" db="EMBL/GenBank/DDBJ databases">
        <title>Comparative genomics of Brasilonema spp. strains.</title>
        <authorList>
            <person name="Alvarenga D.O."/>
            <person name="Fiore M.F."/>
            <person name="Varani A.M."/>
        </authorList>
    </citation>
    <scope>NUCLEOTIDE SEQUENCE [LARGE SCALE GENOMIC DNA]</scope>
    <source>
        <strain evidence="6 7">SPC951</strain>
    </source>
</reference>
<dbReference type="Gene3D" id="3.30.70.270">
    <property type="match status" value="1"/>
</dbReference>
<dbReference type="NCBIfam" id="TIGR00254">
    <property type="entry name" value="GGDEF"/>
    <property type="match status" value="1"/>
</dbReference>
<evidence type="ECO:0000313" key="7">
    <source>
        <dbReference type="Proteomes" id="UP000718564"/>
    </source>
</evidence>
<dbReference type="PROSITE" id="PS50887">
    <property type="entry name" value="GGDEF"/>
    <property type="match status" value="1"/>
</dbReference>
<dbReference type="SUPFAM" id="SSF52172">
    <property type="entry name" value="CheY-like"/>
    <property type="match status" value="1"/>
</dbReference>
<dbReference type="Gene3D" id="3.30.450.20">
    <property type="entry name" value="PAS domain"/>
    <property type="match status" value="1"/>
</dbReference>
<feature type="domain" description="GGDEF" evidence="5">
    <location>
        <begin position="296"/>
        <end position="429"/>
    </location>
</feature>
<dbReference type="InterPro" id="IPR013767">
    <property type="entry name" value="PAS_fold"/>
</dbReference>
<dbReference type="Pfam" id="PF00990">
    <property type="entry name" value="GGDEF"/>
    <property type="match status" value="1"/>
</dbReference>
<dbReference type="CDD" id="cd00130">
    <property type="entry name" value="PAS"/>
    <property type="match status" value="1"/>
</dbReference>
<accession>A0ABX1PEN1</accession>
<proteinExistence type="predicted"/>
<feature type="domain" description="PAC" evidence="4">
    <location>
        <begin position="211"/>
        <end position="263"/>
    </location>
</feature>
<sequence length="441" mass="49665">MSCLKILVVEDEKKNALDIKKRLQKLGHYVSEITEYGDKAIQKLGEVNPNLVLVDICLLGIIDGVRLADIVMNDFQLPVLYLTEDDSEIEQIYENRQTEPFSYITKPVAEQDLQIAIEIAVYKHQTKIKLQEQQQKFMAILKSMGCAVMITDTCGCIHLMNPIAEELTGWKQEEAVTKKLAEILSLVDKDTGVLIKNLATQVIQTGVVLNLPETLTLIAKDDTEIQIGGNIAPIRDDNGNLIGSVVVFQDITQRKQTEAQLVRNAFYDALTGLPNRVLFLERLSQVFERRKRRNNDRYAVLFLDVDGFKGINDSFGHGAGDNLLIEIARRLESCLRSADTVARFGGDEFAILIEDIKDISDTTNVAKRIQETLKLPIYIEEHKISISASIGIALSCSSYEQPENLLRDADMAMYEAKQQGKARYVVFNSQKSYHTNRPVKK</sequence>
<dbReference type="SMART" id="SM00448">
    <property type="entry name" value="REC"/>
    <property type="match status" value="1"/>
</dbReference>
<dbReference type="InterPro" id="IPR052155">
    <property type="entry name" value="Biofilm_reg_signaling"/>
</dbReference>
<dbReference type="InterPro" id="IPR000700">
    <property type="entry name" value="PAS-assoc_C"/>
</dbReference>
<dbReference type="SUPFAM" id="SSF55785">
    <property type="entry name" value="PYP-like sensor domain (PAS domain)"/>
    <property type="match status" value="1"/>
</dbReference>
<dbReference type="InterPro" id="IPR001789">
    <property type="entry name" value="Sig_transdc_resp-reg_receiver"/>
</dbReference>
<dbReference type="Proteomes" id="UP000718564">
    <property type="component" value="Unassembled WGS sequence"/>
</dbReference>
<keyword evidence="7" id="KW-1185">Reference proteome</keyword>
<dbReference type="PANTHER" id="PTHR44757">
    <property type="entry name" value="DIGUANYLATE CYCLASE DGCP"/>
    <property type="match status" value="1"/>
</dbReference>
<dbReference type="InterPro" id="IPR000014">
    <property type="entry name" value="PAS"/>
</dbReference>
<dbReference type="Gene3D" id="3.40.50.2300">
    <property type="match status" value="1"/>
</dbReference>
<dbReference type="SUPFAM" id="SSF55073">
    <property type="entry name" value="Nucleotide cyclase"/>
    <property type="match status" value="1"/>
</dbReference>